<gene>
    <name evidence="1" type="ORF">AB1471_08630</name>
</gene>
<sequence length="123" mass="14546">MHDTKGMLDMTKQLLDIVDQAEKQYDSRRETKVKGDFFTQVKPFADVAHQLSKKWGEEVTVFLIENRQKNLHPNQIKATVENIELLTVQCFFPETSYNRFKSYVQSSFFVIEQVRHIFEKVKS</sequence>
<evidence type="ECO:0000313" key="2">
    <source>
        <dbReference type="Proteomes" id="UP001556040"/>
    </source>
</evidence>
<comment type="caution">
    <text evidence="1">The sequence shown here is derived from an EMBL/GenBank/DDBJ whole genome shotgun (WGS) entry which is preliminary data.</text>
</comment>
<evidence type="ECO:0000313" key="1">
    <source>
        <dbReference type="EMBL" id="MEW9501865.1"/>
    </source>
</evidence>
<dbReference type="EMBL" id="JBFMIA010000005">
    <property type="protein sequence ID" value="MEW9501865.1"/>
    <property type="molecule type" value="Genomic_DNA"/>
</dbReference>
<keyword evidence="2" id="KW-1185">Reference proteome</keyword>
<reference evidence="1 2" key="1">
    <citation type="journal article" date="1979" name="Int. J. Syst. Evol. Microbiol.">
        <title>Bacillus globisporus subsp. marinus subsp. nov.</title>
        <authorList>
            <person name="Liu H."/>
        </authorList>
    </citation>
    <scope>NUCLEOTIDE SEQUENCE [LARGE SCALE GENOMIC DNA]</scope>
    <source>
        <strain evidence="1 2">DSM 1297</strain>
    </source>
</reference>
<protein>
    <submittedName>
        <fullName evidence="1">DUF1798 family protein</fullName>
    </submittedName>
</protein>
<dbReference type="Pfam" id="PF08807">
    <property type="entry name" value="DUF1798"/>
    <property type="match status" value="1"/>
</dbReference>
<dbReference type="Gene3D" id="1.20.120.440">
    <property type="entry name" value="YppE-like"/>
    <property type="match status" value="1"/>
</dbReference>
<accession>A0ABV3Q3C2</accession>
<dbReference type="Proteomes" id="UP001556040">
    <property type="component" value="Unassembled WGS sequence"/>
</dbReference>
<dbReference type="InterPro" id="IPR023351">
    <property type="entry name" value="YppE-like_sf"/>
</dbReference>
<dbReference type="SUPFAM" id="SSF140415">
    <property type="entry name" value="YppE-like"/>
    <property type="match status" value="1"/>
</dbReference>
<name>A0ABV3Q3C2_9BACL</name>
<dbReference type="InterPro" id="IPR014913">
    <property type="entry name" value="YppE-like"/>
</dbReference>
<proteinExistence type="predicted"/>
<organism evidence="1 2">
    <name type="scientific">Jeotgalibacillus marinus</name>
    <dbReference type="NCBI Taxonomy" id="86667"/>
    <lineage>
        <taxon>Bacteria</taxon>
        <taxon>Bacillati</taxon>
        <taxon>Bacillota</taxon>
        <taxon>Bacilli</taxon>
        <taxon>Bacillales</taxon>
        <taxon>Caryophanaceae</taxon>
        <taxon>Jeotgalibacillus</taxon>
    </lineage>
</organism>
<dbReference type="RefSeq" id="WP_367779347.1">
    <property type="nucleotide sequence ID" value="NZ_JBFMIA010000005.1"/>
</dbReference>